<organism evidence="18 19">
    <name type="scientific">Labeo rohita</name>
    <name type="common">Indian major carp</name>
    <name type="synonym">Cyprinus rohita</name>
    <dbReference type="NCBI Taxonomy" id="84645"/>
    <lineage>
        <taxon>Eukaryota</taxon>
        <taxon>Metazoa</taxon>
        <taxon>Chordata</taxon>
        <taxon>Craniata</taxon>
        <taxon>Vertebrata</taxon>
        <taxon>Euteleostomi</taxon>
        <taxon>Actinopterygii</taxon>
        <taxon>Neopterygii</taxon>
        <taxon>Teleostei</taxon>
        <taxon>Ostariophysi</taxon>
        <taxon>Cypriniformes</taxon>
        <taxon>Cyprinidae</taxon>
        <taxon>Labeoninae</taxon>
        <taxon>Labeonini</taxon>
        <taxon>Labeo</taxon>
    </lineage>
</organism>
<comment type="caution">
    <text evidence="18">The sequence shown here is derived from an EMBL/GenBank/DDBJ whole genome shotgun (WGS) entry which is preliminary data.</text>
</comment>
<feature type="transmembrane region" description="Helical" evidence="16">
    <location>
        <begin position="572"/>
        <end position="591"/>
    </location>
</feature>
<feature type="compositionally biased region" description="Basic residues" evidence="15">
    <location>
        <begin position="266"/>
        <end position="277"/>
    </location>
</feature>
<dbReference type="PANTHER" id="PTHR46216:SF3">
    <property type="entry name" value="PROSAPOSIN RECEPTOR GPR37"/>
    <property type="match status" value="1"/>
</dbReference>
<keyword evidence="14" id="KW-0966">Cell projection</keyword>
<evidence type="ECO:0000256" key="14">
    <source>
        <dbReference type="ARBA" id="ARBA00023273"/>
    </source>
</evidence>
<feature type="region of interest" description="Disordered" evidence="15">
    <location>
        <begin position="259"/>
        <end position="333"/>
    </location>
</feature>
<evidence type="ECO:0000313" key="19">
    <source>
        <dbReference type="Proteomes" id="UP000830375"/>
    </source>
</evidence>
<evidence type="ECO:0000256" key="7">
    <source>
        <dbReference type="ARBA" id="ARBA00022989"/>
    </source>
</evidence>
<evidence type="ECO:0000256" key="1">
    <source>
        <dbReference type="ARBA" id="ARBA00004316"/>
    </source>
</evidence>
<evidence type="ECO:0000256" key="13">
    <source>
        <dbReference type="ARBA" id="ARBA00023224"/>
    </source>
</evidence>
<feature type="transmembrane region" description="Helical" evidence="16">
    <location>
        <begin position="724"/>
        <end position="742"/>
    </location>
</feature>
<reference evidence="18 19" key="1">
    <citation type="submission" date="2022-01" db="EMBL/GenBank/DDBJ databases">
        <title>A high-quality chromosome-level genome assembly of rohu carp, Labeo rohita.</title>
        <authorList>
            <person name="Arick M.A. II"/>
            <person name="Hsu C.-Y."/>
            <person name="Magbanua Z."/>
            <person name="Pechanova O."/>
            <person name="Grover C."/>
            <person name="Miller E."/>
            <person name="Thrash A."/>
            <person name="Ezzel L."/>
            <person name="Alam S."/>
            <person name="Benzie J."/>
            <person name="Hamilton M."/>
            <person name="Karsi A."/>
            <person name="Lawrence M.L."/>
            <person name="Peterson D.G."/>
        </authorList>
    </citation>
    <scope>NUCLEOTIDE SEQUENCE [LARGE SCALE GENOMIC DNA]</scope>
    <source>
        <strain evidence="19">BAU-BD-2019</strain>
        <tissue evidence="18">Blood</tissue>
    </source>
</reference>
<keyword evidence="4 16" id="KW-0812">Transmembrane</keyword>
<keyword evidence="8" id="KW-0297">G-protein coupled receptor</keyword>
<feature type="transmembrane region" description="Helical" evidence="16">
    <location>
        <begin position="415"/>
        <end position="443"/>
    </location>
</feature>
<keyword evidence="3" id="KW-1003">Cell membrane</keyword>
<keyword evidence="5" id="KW-0732">Signal</keyword>
<accession>A0ABQ8MT81</accession>
<feature type="region of interest" description="Disordered" evidence="15">
    <location>
        <begin position="89"/>
        <end position="152"/>
    </location>
</feature>
<sequence length="996" mass="110691">MFHHHPFAKTFQSAFGLLKYLTLRLTLLFSVLNPMLRFGNRVSLLAKAVPTPVASVLHLASLFYTSISSQAFTDQQDLENKVIRQERVRPFSSSAPHSQQQRQQLPARSRHGERPPDSASPRTAEAQDESRLPRPTEHGMRATPAAGWDAKTQMKHTDSVKMQMLLLLRTVFFIAGCPHVLLHGESRNAHTKEPVRSLRDAKPSAPHPARRQAAGTPAFDIKQTSEDNTNLSSHLWLLLESGGKRYGYRHLLSNRTHAVTESGTNLHKRSRRHKRKKLNGEMPAAMGTVGGHNNSKPYSTSKRERNHRRKRGTKEHHKKGFKSLKRGQNKSAAPMTPVETYYNALTSSLSMWEPLPKPLALTSTDFPFDLTRYAEFHTKQIDDPWDATPMTPPYAEDEESEFFPNPFYPVTSETYGAYAITIVSVLIFAVGITGNIAIMCVVCHNYYMRSISNALLANLAIWDFALLLFCLPLVVFHELTKTWLLGQFTCKVVPYIEVMDSIFIHNRGFGEIHPSVCLRELDCDCFCECEGCEGVLKLGSGGKAVRMRHPGGTQRACCDCTGQAERAGRLSLTMVASLGVTTFTLCALCIDRFRAATNVQMYYEMIENCTSTAAKLAVIWIGALLLALPELLIRQLVSENGDGTADDPASERCLIRISTSLPDTLYVLGLTYEGARLWWCFGCYFCLPTLFTIGSSVATARRIRRAERGCARGNKKQIRLESQMNCTVVALAIVYGACVVPENVCNMVSAYMAAGVPQSTMALLHLLSQLLLFLRAAVTPVLLLCLCRPFGRAFLECCCCCCADACGIAAHSSATASDDNEHECTTELELSPFSTIRREITDSLNLNGSGLYRLSMASGVDATFLSHVSNKDFRCCSKLSHSFPPALFKAGGSHPSRRVSEELFIHIKALAVRLHVEQAQMRSSSKHGGLPSHKLEEVLFCVSDASAVFEVSEMEQSTILGTLCGKIVTDRNVSVLMSSRQMNRCRFVRTRPRRRD</sequence>
<keyword evidence="10" id="KW-1015">Disulfide bond</keyword>
<feature type="compositionally biased region" description="Polar residues" evidence="15">
    <location>
        <begin position="91"/>
        <end position="106"/>
    </location>
</feature>
<feature type="transmembrane region" description="Helical" evidence="16">
    <location>
        <begin position="762"/>
        <end position="786"/>
    </location>
</feature>
<name>A0ABQ8MT81_LABRO</name>
<evidence type="ECO:0000256" key="3">
    <source>
        <dbReference type="ARBA" id="ARBA00022475"/>
    </source>
</evidence>
<evidence type="ECO:0000256" key="12">
    <source>
        <dbReference type="ARBA" id="ARBA00023180"/>
    </source>
</evidence>
<keyword evidence="12" id="KW-0325">Glycoprotein</keyword>
<evidence type="ECO:0000256" key="10">
    <source>
        <dbReference type="ARBA" id="ARBA00023157"/>
    </source>
</evidence>
<keyword evidence="13" id="KW-0807">Transducer</keyword>
<evidence type="ECO:0000256" key="8">
    <source>
        <dbReference type="ARBA" id="ARBA00023040"/>
    </source>
</evidence>
<protein>
    <submittedName>
        <fullName evidence="18">Prosaposin receptor GPR37</fullName>
    </submittedName>
</protein>
<dbReference type="SUPFAM" id="SSF81321">
    <property type="entry name" value="Family A G protein-coupled receptor-like"/>
    <property type="match status" value="2"/>
</dbReference>
<dbReference type="Pfam" id="PF00001">
    <property type="entry name" value="7tm_1"/>
    <property type="match status" value="2"/>
</dbReference>
<feature type="compositionally biased region" description="Basic and acidic residues" evidence="15">
    <location>
        <begin position="128"/>
        <end position="140"/>
    </location>
</feature>
<evidence type="ECO:0000256" key="16">
    <source>
        <dbReference type="SAM" id="Phobius"/>
    </source>
</evidence>
<evidence type="ECO:0000256" key="5">
    <source>
        <dbReference type="ARBA" id="ARBA00022729"/>
    </source>
</evidence>
<dbReference type="Gene3D" id="1.20.1070.10">
    <property type="entry name" value="Rhodopsin 7-helix transmembrane proteins"/>
    <property type="match status" value="1"/>
</dbReference>
<feature type="transmembrane region" description="Helical" evidence="16">
    <location>
        <begin position="676"/>
        <end position="698"/>
    </location>
</feature>
<dbReference type="Proteomes" id="UP000830375">
    <property type="component" value="Unassembled WGS sequence"/>
</dbReference>
<keyword evidence="7 16" id="KW-1133">Transmembrane helix</keyword>
<dbReference type="CDD" id="cd15127">
    <property type="entry name" value="7tmA_GPR37"/>
    <property type="match status" value="1"/>
</dbReference>
<feature type="transmembrane region" description="Helical" evidence="16">
    <location>
        <begin position="455"/>
        <end position="476"/>
    </location>
</feature>
<gene>
    <name evidence="18" type="ORF">H4Q32_021925</name>
</gene>
<feature type="domain" description="G-protein coupled receptors family 1 profile" evidence="17">
    <location>
        <begin position="434"/>
        <end position="783"/>
    </location>
</feature>
<evidence type="ECO:0000256" key="6">
    <source>
        <dbReference type="ARBA" id="ARBA00022843"/>
    </source>
</evidence>
<feature type="compositionally biased region" description="Polar residues" evidence="15">
    <location>
        <begin position="291"/>
        <end position="300"/>
    </location>
</feature>
<feature type="compositionally biased region" description="Basic and acidic residues" evidence="15">
    <location>
        <begin position="188"/>
        <end position="202"/>
    </location>
</feature>
<evidence type="ECO:0000256" key="4">
    <source>
        <dbReference type="ARBA" id="ARBA00022692"/>
    </source>
</evidence>
<dbReference type="PANTHER" id="PTHR46216">
    <property type="entry name" value="PROSAPOSIN RECEPTOR GPR37 FAMILY MEMBER"/>
    <property type="match status" value="1"/>
</dbReference>
<evidence type="ECO:0000256" key="11">
    <source>
        <dbReference type="ARBA" id="ARBA00023170"/>
    </source>
</evidence>
<feature type="region of interest" description="Disordered" evidence="15">
    <location>
        <begin position="188"/>
        <end position="226"/>
    </location>
</feature>
<dbReference type="InterPro" id="IPR017452">
    <property type="entry name" value="GPCR_Rhodpsn_7TM"/>
</dbReference>
<keyword evidence="11 18" id="KW-0675">Receptor</keyword>
<evidence type="ECO:0000256" key="2">
    <source>
        <dbReference type="ARBA" id="ARBA00004651"/>
    </source>
</evidence>
<evidence type="ECO:0000259" key="17">
    <source>
        <dbReference type="PROSITE" id="PS50262"/>
    </source>
</evidence>
<dbReference type="EMBL" id="JACTAM010000004">
    <property type="protein sequence ID" value="KAI2665592.1"/>
    <property type="molecule type" value="Genomic_DNA"/>
</dbReference>
<dbReference type="PRINTS" id="PR00237">
    <property type="entry name" value="GPCRRHODOPSN"/>
</dbReference>
<evidence type="ECO:0000256" key="15">
    <source>
        <dbReference type="SAM" id="MobiDB-lite"/>
    </source>
</evidence>
<feature type="transmembrane region" description="Helical" evidence="16">
    <location>
        <begin position="612"/>
        <end position="633"/>
    </location>
</feature>
<comment type="subcellular location">
    <subcellularLocation>
        <location evidence="2">Cell membrane</location>
        <topology evidence="2">Multi-pass membrane protein</topology>
    </subcellularLocation>
    <subcellularLocation>
        <location evidence="1">Cell projection</location>
    </subcellularLocation>
</comment>
<feature type="compositionally biased region" description="Basic residues" evidence="15">
    <location>
        <begin position="304"/>
        <end position="328"/>
    </location>
</feature>
<keyword evidence="19" id="KW-1185">Reference proteome</keyword>
<proteinExistence type="predicted"/>
<dbReference type="InterPro" id="IPR003909">
    <property type="entry name" value="GPR37_orph"/>
</dbReference>
<keyword evidence="6" id="KW-0832">Ubl conjugation</keyword>
<evidence type="ECO:0000256" key="9">
    <source>
        <dbReference type="ARBA" id="ARBA00023136"/>
    </source>
</evidence>
<dbReference type="InterPro" id="IPR000276">
    <property type="entry name" value="GPCR_Rhodpsn"/>
</dbReference>
<keyword evidence="9 16" id="KW-0472">Membrane</keyword>
<dbReference type="PROSITE" id="PS50262">
    <property type="entry name" value="G_PROTEIN_RECEP_F1_2"/>
    <property type="match status" value="1"/>
</dbReference>
<evidence type="ECO:0000313" key="18">
    <source>
        <dbReference type="EMBL" id="KAI2665592.1"/>
    </source>
</evidence>